<dbReference type="Proteomes" id="UP000736164">
    <property type="component" value="Unassembled WGS sequence"/>
</dbReference>
<dbReference type="PROSITE" id="PS50871">
    <property type="entry name" value="C1Q"/>
    <property type="match status" value="1"/>
</dbReference>
<dbReference type="Gene3D" id="2.60.120.40">
    <property type="match status" value="1"/>
</dbReference>
<dbReference type="SUPFAM" id="SSF49842">
    <property type="entry name" value="TNF-like"/>
    <property type="match status" value="1"/>
</dbReference>
<organism evidence="2 3">
    <name type="scientific">Atractosteus spatula</name>
    <name type="common">Alligator gar</name>
    <name type="synonym">Lepisosteus spatula</name>
    <dbReference type="NCBI Taxonomy" id="7917"/>
    <lineage>
        <taxon>Eukaryota</taxon>
        <taxon>Metazoa</taxon>
        <taxon>Chordata</taxon>
        <taxon>Craniata</taxon>
        <taxon>Vertebrata</taxon>
        <taxon>Euteleostomi</taxon>
        <taxon>Actinopterygii</taxon>
        <taxon>Neopterygii</taxon>
        <taxon>Holostei</taxon>
        <taxon>Semionotiformes</taxon>
        <taxon>Lepisosteidae</taxon>
        <taxon>Atractosteus</taxon>
    </lineage>
</organism>
<dbReference type="AlphaFoldDB" id="A0A8J7NK12"/>
<dbReference type="EMBL" id="JAAWVO010006242">
    <property type="protein sequence ID" value="MBN3312526.1"/>
    <property type="molecule type" value="Genomic_DNA"/>
</dbReference>
<comment type="caution">
    <text evidence="2">The sequence shown here is derived from an EMBL/GenBank/DDBJ whole genome shotgun (WGS) entry which is preliminary data.</text>
</comment>
<feature type="non-terminal residue" evidence="2">
    <location>
        <position position="69"/>
    </location>
</feature>
<protein>
    <submittedName>
        <fullName evidence="2">C1QL2 protein</fullName>
    </submittedName>
</protein>
<dbReference type="InterPro" id="IPR008983">
    <property type="entry name" value="Tumour_necrosis_fac-like_dom"/>
</dbReference>
<proteinExistence type="predicted"/>
<keyword evidence="3" id="KW-1185">Reference proteome</keyword>
<reference evidence="2" key="1">
    <citation type="journal article" date="2021" name="Cell">
        <title>Tracing the genetic footprints of vertebrate landing in non-teleost ray-finned fishes.</title>
        <authorList>
            <person name="Bi X."/>
            <person name="Wang K."/>
            <person name="Yang L."/>
            <person name="Pan H."/>
            <person name="Jiang H."/>
            <person name="Wei Q."/>
            <person name="Fang M."/>
            <person name="Yu H."/>
            <person name="Zhu C."/>
            <person name="Cai Y."/>
            <person name="He Y."/>
            <person name="Gan X."/>
            <person name="Zeng H."/>
            <person name="Yu D."/>
            <person name="Zhu Y."/>
            <person name="Jiang H."/>
            <person name="Qiu Q."/>
            <person name="Yang H."/>
            <person name="Zhang Y.E."/>
            <person name="Wang W."/>
            <person name="Zhu M."/>
            <person name="He S."/>
            <person name="Zhang G."/>
        </authorList>
    </citation>
    <scope>NUCLEOTIDE SEQUENCE</scope>
    <source>
        <strain evidence="2">Allg_001</strain>
    </source>
</reference>
<feature type="domain" description="C1q" evidence="1">
    <location>
        <begin position="1"/>
        <end position="69"/>
    </location>
</feature>
<gene>
    <name evidence="2" type="primary">C1ql2_0</name>
    <name evidence="2" type="ORF">GTO95_0006273</name>
</gene>
<feature type="non-terminal residue" evidence="2">
    <location>
        <position position="1"/>
    </location>
</feature>
<name>A0A8J7NK12_ATRSP</name>
<dbReference type="Pfam" id="PF00386">
    <property type="entry name" value="C1q"/>
    <property type="match status" value="1"/>
</dbReference>
<dbReference type="InterPro" id="IPR001073">
    <property type="entry name" value="C1q_dom"/>
</dbReference>
<evidence type="ECO:0000313" key="2">
    <source>
        <dbReference type="EMBL" id="MBN3312526.1"/>
    </source>
</evidence>
<evidence type="ECO:0000259" key="1">
    <source>
        <dbReference type="PROSITE" id="PS50871"/>
    </source>
</evidence>
<accession>A0A8J7NK12</accession>
<sequence>MYASLIRNGQFIVSVWDNAAVDTNDSATNSVVLQMEPEESVHVELFSGRVITDDIHHYSTFTGFLMSPL</sequence>
<evidence type="ECO:0000313" key="3">
    <source>
        <dbReference type="Proteomes" id="UP000736164"/>
    </source>
</evidence>